<evidence type="ECO:0000256" key="4">
    <source>
        <dbReference type="SAM" id="SignalP"/>
    </source>
</evidence>
<keyword evidence="4" id="KW-0732">Signal</keyword>
<dbReference type="GeneTree" id="ENSGT01140000282522"/>
<dbReference type="Ensembl" id="ENSOMYT00000037061.2">
    <property type="protein sequence ID" value="ENSOMYP00000033971.2"/>
    <property type="gene ID" value="ENSOMYG00000015846.2"/>
</dbReference>
<dbReference type="RefSeq" id="XP_021466264.2">
    <property type="nucleotide sequence ID" value="XM_021610589.2"/>
</dbReference>
<sequence length="286" mass="32612">MTQGRERTLMILLLVTLCLQIFTGQCQDSGQPSDLRIVLVGKTGVGKSATGNTILGREVFKVEPNADSVITKCEKGSEEVDGWKIDVIDTPGLFDPTMSVDQMKRELERCIYMSVPGPHVFLLVIRLGRFTEEERNTVKWIQENFGEDASMYTMVLFTGEDQIGKKSVSEFLKESKELRKLVTSCGNRYHSIINVKRKNYTQVRELLRKIEQIVEDNGGKYYTNEDYETAQEKIREEIWPQLKYHSPWMLFGLAGLWPIPVPVPVLTKQVFYYPGPGNTKGCTFLP</sequence>
<dbReference type="InterPro" id="IPR027417">
    <property type="entry name" value="P-loop_NTPase"/>
</dbReference>
<dbReference type="PROSITE" id="PS51720">
    <property type="entry name" value="G_AIG1"/>
    <property type="match status" value="1"/>
</dbReference>
<dbReference type="Proteomes" id="UP000694395">
    <property type="component" value="Chromosome 7"/>
</dbReference>
<dbReference type="CDD" id="cd01852">
    <property type="entry name" value="AIG1"/>
    <property type="match status" value="1"/>
</dbReference>
<dbReference type="FunFam" id="3.40.50.300:FF:000366">
    <property type="entry name" value="GTPase, IMAP family member 2"/>
    <property type="match status" value="1"/>
</dbReference>
<feature type="signal peptide" evidence="4">
    <location>
        <begin position="1"/>
        <end position="26"/>
    </location>
</feature>
<keyword evidence="2" id="KW-0547">Nucleotide-binding</keyword>
<evidence type="ECO:0000313" key="7">
    <source>
        <dbReference type="Proteomes" id="UP000694395"/>
    </source>
</evidence>
<keyword evidence="7" id="KW-1185">Reference proteome</keyword>
<gene>
    <name evidence="6" type="primary">LOC110528486</name>
</gene>
<comment type="similarity">
    <text evidence="1">Belongs to the TRAFAC class TrmE-Era-EngA-EngB-Septin-like GTPase superfamily. AIG1/Toc34/Toc159-like paraseptin GTPase family. IAN subfamily.</text>
</comment>
<protein>
    <recommendedName>
        <fullName evidence="5">AIG1-type G domain-containing protein</fullName>
    </recommendedName>
</protein>
<feature type="chain" id="PRO_5035437286" description="AIG1-type G domain-containing protein" evidence="4">
    <location>
        <begin position="27"/>
        <end position="286"/>
    </location>
</feature>
<feature type="domain" description="AIG1-type G" evidence="5">
    <location>
        <begin position="32"/>
        <end position="231"/>
    </location>
</feature>
<dbReference type="OrthoDB" id="5985928at2759"/>
<dbReference type="KEGG" id="omy:110528486"/>
<dbReference type="GO" id="GO:0005525">
    <property type="term" value="F:GTP binding"/>
    <property type="evidence" value="ECO:0007669"/>
    <property type="project" value="UniProtKB-KW"/>
</dbReference>
<dbReference type="PANTHER" id="PTHR10903:SF112">
    <property type="entry name" value="SI:CH211-113E8.5"/>
    <property type="match status" value="1"/>
</dbReference>
<reference evidence="6" key="1">
    <citation type="submission" date="2020-07" db="EMBL/GenBank/DDBJ databases">
        <title>A long reads based de novo assembly of the rainbow trout Arlee double haploid line genome.</title>
        <authorList>
            <person name="Gao G."/>
            <person name="Palti Y."/>
        </authorList>
    </citation>
    <scope>NUCLEOTIDE SEQUENCE [LARGE SCALE GENOMIC DNA]</scope>
</reference>
<dbReference type="Pfam" id="PF04548">
    <property type="entry name" value="AIG1"/>
    <property type="match status" value="1"/>
</dbReference>
<dbReference type="InterPro" id="IPR006703">
    <property type="entry name" value="G_AIG1"/>
</dbReference>
<reference evidence="6" key="3">
    <citation type="submission" date="2025-09" db="UniProtKB">
        <authorList>
            <consortium name="Ensembl"/>
        </authorList>
    </citation>
    <scope>IDENTIFICATION</scope>
</reference>
<evidence type="ECO:0000256" key="2">
    <source>
        <dbReference type="ARBA" id="ARBA00022741"/>
    </source>
</evidence>
<dbReference type="InterPro" id="IPR045058">
    <property type="entry name" value="GIMA/IAN/Toc"/>
</dbReference>
<organism evidence="6 7">
    <name type="scientific">Oncorhynchus mykiss</name>
    <name type="common">Rainbow trout</name>
    <name type="synonym">Salmo gairdneri</name>
    <dbReference type="NCBI Taxonomy" id="8022"/>
    <lineage>
        <taxon>Eukaryota</taxon>
        <taxon>Metazoa</taxon>
        <taxon>Chordata</taxon>
        <taxon>Craniata</taxon>
        <taxon>Vertebrata</taxon>
        <taxon>Euteleostomi</taxon>
        <taxon>Actinopterygii</taxon>
        <taxon>Neopterygii</taxon>
        <taxon>Teleostei</taxon>
        <taxon>Protacanthopterygii</taxon>
        <taxon>Salmoniformes</taxon>
        <taxon>Salmonidae</taxon>
        <taxon>Salmoninae</taxon>
        <taxon>Oncorhynchus</taxon>
    </lineage>
</organism>
<dbReference type="PANTHER" id="PTHR10903">
    <property type="entry name" value="GTPASE, IMAP FAMILY MEMBER-RELATED"/>
    <property type="match status" value="1"/>
</dbReference>
<keyword evidence="3" id="KW-0342">GTP-binding</keyword>
<evidence type="ECO:0000256" key="1">
    <source>
        <dbReference type="ARBA" id="ARBA00008535"/>
    </source>
</evidence>
<dbReference type="GeneID" id="110528486"/>
<proteinExistence type="inferred from homology"/>
<evidence type="ECO:0000259" key="5">
    <source>
        <dbReference type="PROSITE" id="PS51720"/>
    </source>
</evidence>
<reference evidence="6" key="2">
    <citation type="submission" date="2025-08" db="UniProtKB">
        <authorList>
            <consortium name="Ensembl"/>
        </authorList>
    </citation>
    <scope>IDENTIFICATION</scope>
</reference>
<dbReference type="Gene3D" id="3.40.50.300">
    <property type="entry name" value="P-loop containing nucleotide triphosphate hydrolases"/>
    <property type="match status" value="1"/>
</dbReference>
<name>A0A8C7Q9W4_ONCMY</name>
<accession>A0A8C7Q9W4</accession>
<dbReference type="AlphaFoldDB" id="A0A8C7Q9W4"/>
<dbReference type="SUPFAM" id="SSF52540">
    <property type="entry name" value="P-loop containing nucleoside triphosphate hydrolases"/>
    <property type="match status" value="1"/>
</dbReference>
<evidence type="ECO:0000313" key="6">
    <source>
        <dbReference type="Ensembl" id="ENSOMYP00000033971.2"/>
    </source>
</evidence>
<evidence type="ECO:0000256" key="3">
    <source>
        <dbReference type="ARBA" id="ARBA00023134"/>
    </source>
</evidence>